<proteinExistence type="predicted"/>
<name>A0A833RYD2_9HYME</name>
<protein>
    <submittedName>
        <fullName evidence="1">Uncharacterized protein</fullName>
    </submittedName>
</protein>
<evidence type="ECO:0000313" key="2">
    <source>
        <dbReference type="Proteomes" id="UP000655588"/>
    </source>
</evidence>
<sequence>MTKRKKKKFAKVNALRQEMISGLDIFVCTLWPIKIQNTKRRQTRKSNEIEHKEYNQHVVQRHRISLRAIEHSLESKIK</sequence>
<evidence type="ECO:0000313" key="1">
    <source>
        <dbReference type="EMBL" id="KAF3425685.1"/>
    </source>
</evidence>
<comment type="caution">
    <text evidence="1">The sequence shown here is derived from an EMBL/GenBank/DDBJ whole genome shotgun (WGS) entry which is preliminary data.</text>
</comment>
<dbReference type="AlphaFoldDB" id="A0A833RYD2"/>
<gene>
    <name evidence="1" type="ORF">E2986_13660</name>
</gene>
<accession>A0A833RYD2</accession>
<dbReference type="EMBL" id="WNWW01000370">
    <property type="protein sequence ID" value="KAF3425685.1"/>
    <property type="molecule type" value="Genomic_DNA"/>
</dbReference>
<organism evidence="1 2">
    <name type="scientific">Frieseomelitta varia</name>
    <dbReference type="NCBI Taxonomy" id="561572"/>
    <lineage>
        <taxon>Eukaryota</taxon>
        <taxon>Metazoa</taxon>
        <taxon>Ecdysozoa</taxon>
        <taxon>Arthropoda</taxon>
        <taxon>Hexapoda</taxon>
        <taxon>Insecta</taxon>
        <taxon>Pterygota</taxon>
        <taxon>Neoptera</taxon>
        <taxon>Endopterygota</taxon>
        <taxon>Hymenoptera</taxon>
        <taxon>Apocrita</taxon>
        <taxon>Aculeata</taxon>
        <taxon>Apoidea</taxon>
        <taxon>Anthophila</taxon>
        <taxon>Apidae</taxon>
        <taxon>Frieseomelitta</taxon>
    </lineage>
</organism>
<dbReference type="Proteomes" id="UP000655588">
    <property type="component" value="Unassembled WGS sequence"/>
</dbReference>
<keyword evidence="2" id="KW-1185">Reference proteome</keyword>
<reference evidence="1" key="1">
    <citation type="submission" date="2019-11" db="EMBL/GenBank/DDBJ databases">
        <title>The nuclear and mitochondrial genomes of Frieseomelitta varia - a highly eusocial stingless bee (Meliponini) with a permanently sterile worker caste.</title>
        <authorList>
            <person name="Freitas F.C.P."/>
            <person name="Lourenco A.P."/>
            <person name="Nunes F.M.F."/>
            <person name="Paschoal A.R."/>
            <person name="Abreu F.C.P."/>
            <person name="Barbin F.O."/>
            <person name="Bataglia L."/>
            <person name="Cardoso-Junior C.A.M."/>
            <person name="Cervoni M.S."/>
            <person name="Silva S.R."/>
            <person name="Dalarmi F."/>
            <person name="Del Lama M.A."/>
            <person name="Depintor T.S."/>
            <person name="Ferreira K.M."/>
            <person name="Goria P.S."/>
            <person name="Jaskot M.C."/>
            <person name="Lago D.C."/>
            <person name="Luna-Lucena D."/>
            <person name="Moda L.M."/>
            <person name="Nascimento L."/>
            <person name="Pedrino M."/>
            <person name="Rabico F.O."/>
            <person name="Sanches F.C."/>
            <person name="Santos D.E."/>
            <person name="Santos C.G."/>
            <person name="Vieira J."/>
            <person name="Lopes T.F."/>
            <person name="Barchuk A.R."/>
            <person name="Hartfelder K."/>
            <person name="Simoes Z.L.P."/>
            <person name="Bitondi M.M.G."/>
            <person name="Pinheiro D.G."/>
        </authorList>
    </citation>
    <scope>NUCLEOTIDE SEQUENCE</scope>
    <source>
        <strain evidence="1">USP_RPSP 00005682</strain>
        <tissue evidence="1">Whole individual</tissue>
    </source>
</reference>